<dbReference type="RefSeq" id="WP_089328544.1">
    <property type="nucleotide sequence ID" value="NZ_FZOR01000026.1"/>
</dbReference>
<dbReference type="PANTHER" id="PTHR36151:SF3">
    <property type="entry name" value="ER-BOUND OXYGENASE MPAB_MPAB'_RUBBER OXYGENASE CATALYTIC DOMAIN-CONTAINING PROTEIN"/>
    <property type="match status" value="1"/>
</dbReference>
<dbReference type="OrthoDB" id="108890at2"/>
<feature type="domain" description="ER-bound oxygenase mpaB/mpaB'/Rubber oxygenase catalytic" evidence="2">
    <location>
        <begin position="72"/>
        <end position="290"/>
    </location>
</feature>
<feature type="region of interest" description="Disordered" evidence="1">
    <location>
        <begin position="1"/>
        <end position="29"/>
    </location>
</feature>
<accession>A0A239M959</accession>
<protein>
    <submittedName>
        <fullName evidence="3">Uncharacterized conserved protein, DUF2236 family</fullName>
    </submittedName>
</protein>
<evidence type="ECO:0000313" key="4">
    <source>
        <dbReference type="Proteomes" id="UP000198318"/>
    </source>
</evidence>
<evidence type="ECO:0000256" key="1">
    <source>
        <dbReference type="SAM" id="MobiDB-lite"/>
    </source>
</evidence>
<dbReference type="AlphaFoldDB" id="A0A239M959"/>
<organism evidence="3 4">
    <name type="scientific">Actinomadura meyerae</name>
    <dbReference type="NCBI Taxonomy" id="240840"/>
    <lineage>
        <taxon>Bacteria</taxon>
        <taxon>Bacillati</taxon>
        <taxon>Actinomycetota</taxon>
        <taxon>Actinomycetes</taxon>
        <taxon>Streptosporangiales</taxon>
        <taxon>Thermomonosporaceae</taxon>
        <taxon>Actinomadura</taxon>
    </lineage>
</organism>
<proteinExistence type="predicted"/>
<gene>
    <name evidence="3" type="ORF">SAMN05443665_102699</name>
</gene>
<name>A0A239M959_9ACTN</name>
<dbReference type="PANTHER" id="PTHR36151">
    <property type="entry name" value="BLR2777 PROTEIN"/>
    <property type="match status" value="1"/>
</dbReference>
<evidence type="ECO:0000259" key="2">
    <source>
        <dbReference type="Pfam" id="PF09995"/>
    </source>
</evidence>
<dbReference type="Pfam" id="PF09995">
    <property type="entry name" value="MPAB_Lcp_cat"/>
    <property type="match status" value="1"/>
</dbReference>
<sequence length="315" mass="35930">MDVSQESFPAMPADGRRPPRTRSQRPVDPIRRHGWIQDKLDHLMYESAMLPGVRFDRPAGDPGWFSPGSAMWYVHSHFSAIAGGFVGLMCEGVKPDMVYGGLDHSDFFNDRKRRGGRSASFYWATVFGPTEVAEKICRNVHRYHETVQGTMPDGTPYAANSAENLRWAHAGLTWGYIRGHQLYHPRPLPPEKLDEVADGMARIHEAIGATDLPRTMDEIEEYYRQMRPRMCLNEDGAWALDFAFSEINKPGRAPLRWALEDAMPWWAREILGAKSTPRQRAIGRRLNRVVVNGVQTAIGTPWYVKEARERIRADR</sequence>
<keyword evidence="4" id="KW-1185">Reference proteome</keyword>
<dbReference type="EMBL" id="FZOR01000026">
    <property type="protein sequence ID" value="SNT39010.1"/>
    <property type="molecule type" value="Genomic_DNA"/>
</dbReference>
<dbReference type="Proteomes" id="UP000198318">
    <property type="component" value="Unassembled WGS sequence"/>
</dbReference>
<dbReference type="GO" id="GO:0016491">
    <property type="term" value="F:oxidoreductase activity"/>
    <property type="evidence" value="ECO:0007669"/>
    <property type="project" value="InterPro"/>
</dbReference>
<dbReference type="InterPro" id="IPR018713">
    <property type="entry name" value="MPAB/Lcp_cat_dom"/>
</dbReference>
<evidence type="ECO:0000313" key="3">
    <source>
        <dbReference type="EMBL" id="SNT39010.1"/>
    </source>
</evidence>
<reference evidence="3 4" key="1">
    <citation type="submission" date="2017-06" db="EMBL/GenBank/DDBJ databases">
        <authorList>
            <person name="Kim H.J."/>
            <person name="Triplett B.A."/>
        </authorList>
    </citation>
    <scope>NUCLEOTIDE SEQUENCE [LARGE SCALE GENOMIC DNA]</scope>
    <source>
        <strain evidence="3 4">DSM 44715</strain>
    </source>
</reference>